<accession>A0A919DU96</accession>
<reference evidence="2" key="2">
    <citation type="submission" date="2020-09" db="EMBL/GenBank/DDBJ databases">
        <authorList>
            <person name="Sun Q."/>
            <person name="Ohkuma M."/>
        </authorList>
    </citation>
    <scope>NUCLEOTIDE SEQUENCE</scope>
    <source>
        <strain evidence="2">JCM 3302</strain>
    </source>
</reference>
<name>A0A919DU96_9ACTN</name>
<dbReference type="RefSeq" id="WP_189902359.1">
    <property type="nucleotide sequence ID" value="NZ_BNBC01000019.1"/>
</dbReference>
<protein>
    <submittedName>
        <fullName evidence="2">Uncharacterized protein</fullName>
    </submittedName>
</protein>
<evidence type="ECO:0000256" key="1">
    <source>
        <dbReference type="SAM" id="SignalP"/>
    </source>
</evidence>
<sequence length="56" mass="6097">MIARRHLVGLVLTAVLAVAAACQADRRDQGEPASPQGQSTALWRSASTDRLYEYPK</sequence>
<dbReference type="Proteomes" id="UP000641386">
    <property type="component" value="Unassembled WGS sequence"/>
</dbReference>
<dbReference type="AlphaFoldDB" id="A0A919DU96"/>
<dbReference type="PROSITE" id="PS51257">
    <property type="entry name" value="PROKAR_LIPOPROTEIN"/>
    <property type="match status" value="1"/>
</dbReference>
<proteinExistence type="predicted"/>
<organism evidence="2 3">
    <name type="scientific">Streptomyces spiralis</name>
    <dbReference type="NCBI Taxonomy" id="66376"/>
    <lineage>
        <taxon>Bacteria</taxon>
        <taxon>Bacillati</taxon>
        <taxon>Actinomycetota</taxon>
        <taxon>Actinomycetes</taxon>
        <taxon>Kitasatosporales</taxon>
        <taxon>Streptomycetaceae</taxon>
        <taxon>Streptomyces</taxon>
    </lineage>
</organism>
<evidence type="ECO:0000313" key="3">
    <source>
        <dbReference type="Proteomes" id="UP000641386"/>
    </source>
</evidence>
<gene>
    <name evidence="2" type="ORF">GCM10014715_41560</name>
</gene>
<feature type="chain" id="PRO_5037079761" evidence="1">
    <location>
        <begin position="25"/>
        <end position="56"/>
    </location>
</feature>
<evidence type="ECO:0000313" key="2">
    <source>
        <dbReference type="EMBL" id="GHE81692.1"/>
    </source>
</evidence>
<feature type="signal peptide" evidence="1">
    <location>
        <begin position="1"/>
        <end position="24"/>
    </location>
</feature>
<reference evidence="2" key="1">
    <citation type="journal article" date="2014" name="Int. J. Syst. Evol. Microbiol.">
        <title>Complete genome sequence of Corynebacterium casei LMG S-19264T (=DSM 44701T), isolated from a smear-ripened cheese.</title>
        <authorList>
            <consortium name="US DOE Joint Genome Institute (JGI-PGF)"/>
            <person name="Walter F."/>
            <person name="Albersmeier A."/>
            <person name="Kalinowski J."/>
            <person name="Ruckert C."/>
        </authorList>
    </citation>
    <scope>NUCLEOTIDE SEQUENCE</scope>
    <source>
        <strain evidence="2">JCM 3302</strain>
    </source>
</reference>
<comment type="caution">
    <text evidence="2">The sequence shown here is derived from an EMBL/GenBank/DDBJ whole genome shotgun (WGS) entry which is preliminary data.</text>
</comment>
<keyword evidence="1" id="KW-0732">Signal</keyword>
<keyword evidence="3" id="KW-1185">Reference proteome</keyword>
<dbReference type="EMBL" id="BNBC01000019">
    <property type="protein sequence ID" value="GHE81692.1"/>
    <property type="molecule type" value="Genomic_DNA"/>
</dbReference>